<keyword evidence="4" id="KW-1185">Reference proteome</keyword>
<reference evidence="3" key="1">
    <citation type="submission" date="2023-10" db="EMBL/GenBank/DDBJ databases">
        <title>Chromosome-level genome of the transformable northern wattle, Acacia crassicarpa.</title>
        <authorList>
            <person name="Massaro I."/>
            <person name="Sinha N.R."/>
            <person name="Poethig S."/>
            <person name="Leichty A.R."/>
        </authorList>
    </citation>
    <scope>NUCLEOTIDE SEQUENCE</scope>
    <source>
        <strain evidence="3">Acra3RX</strain>
        <tissue evidence="3">Leaf</tissue>
    </source>
</reference>
<dbReference type="EMBL" id="JAWXYG010000007">
    <property type="protein sequence ID" value="KAK4268439.1"/>
    <property type="molecule type" value="Genomic_DNA"/>
</dbReference>
<organism evidence="3 4">
    <name type="scientific">Acacia crassicarpa</name>
    <name type="common">northern wattle</name>
    <dbReference type="NCBI Taxonomy" id="499986"/>
    <lineage>
        <taxon>Eukaryota</taxon>
        <taxon>Viridiplantae</taxon>
        <taxon>Streptophyta</taxon>
        <taxon>Embryophyta</taxon>
        <taxon>Tracheophyta</taxon>
        <taxon>Spermatophyta</taxon>
        <taxon>Magnoliopsida</taxon>
        <taxon>eudicotyledons</taxon>
        <taxon>Gunneridae</taxon>
        <taxon>Pentapetalae</taxon>
        <taxon>rosids</taxon>
        <taxon>fabids</taxon>
        <taxon>Fabales</taxon>
        <taxon>Fabaceae</taxon>
        <taxon>Caesalpinioideae</taxon>
        <taxon>mimosoid clade</taxon>
        <taxon>Acacieae</taxon>
        <taxon>Acacia</taxon>
    </lineage>
</organism>
<evidence type="ECO:0000256" key="1">
    <source>
        <dbReference type="SAM" id="Coils"/>
    </source>
</evidence>
<dbReference type="Pfam" id="PF10536">
    <property type="entry name" value="PMD"/>
    <property type="match status" value="1"/>
</dbReference>
<dbReference type="InterPro" id="IPR044824">
    <property type="entry name" value="MAIN-like"/>
</dbReference>
<gene>
    <name evidence="3" type="ORF">QN277_025096</name>
</gene>
<protein>
    <recommendedName>
        <fullName evidence="2">Aminotransferase-like plant mobile domain-containing protein</fullName>
    </recommendedName>
</protein>
<dbReference type="GO" id="GO:0010073">
    <property type="term" value="P:meristem maintenance"/>
    <property type="evidence" value="ECO:0007669"/>
    <property type="project" value="InterPro"/>
</dbReference>
<proteinExistence type="predicted"/>
<name>A0AAE1JI69_9FABA</name>
<dbReference type="PANTHER" id="PTHR46033:SF8">
    <property type="entry name" value="PROTEIN MAINTENANCE OF MERISTEMS-LIKE"/>
    <property type="match status" value="1"/>
</dbReference>
<keyword evidence="1" id="KW-0175">Coiled coil</keyword>
<evidence type="ECO:0000313" key="3">
    <source>
        <dbReference type="EMBL" id="KAK4268439.1"/>
    </source>
</evidence>
<sequence>MRRSTRRSLVTLAEVEEPVRNISTRFSLKSYVKRVQLLTNEQRAAITKMGFGSVLLFPNHLLSKNLLAEIMESWDCEKQAFIFHLGEISMTLLDVALILGLRVVGHPVRLKEDEPLSDLEEEYGATMSNRKIAVASLESRLDSLGDSVSDDFVRAFLLYTFGTLLFQSSNGKVDSRYLSLLRNLDEVDQFAWGAAVIEDLSKWLDKRKENNVQYVGGCLMFLQTWSYEHFDIGRPGIREHDLTFPRLCRWHNSKSNQRHWFASRFKDLQDDQVIWTLQPTSRESEIDIIKQALELQDDSKRLQSEPNCSTSTSISVPDVDSELQHVTSKSHELQKEQEVNFENQIVEDSPTELGTCDRVHKVEAYFEYQIVEDTPTELRTFDKVHIEEENFENQIVEDTPTKLSTCDKVLGEVNVENLIVEDTPTETSTCDEAHREVDSQTEEDSLRKSIYDQVCNEQGVNLENLIVEDTPTELRICNDDLRERPVISEDKYAELKEENSQLREENRLLQKQVSLNSLFEAQNAELKKELDISREENQRLRLLINNYVIRMDRHILSAEASEIE</sequence>
<comment type="caution">
    <text evidence="3">The sequence shown here is derived from an EMBL/GenBank/DDBJ whole genome shotgun (WGS) entry which is preliminary data.</text>
</comment>
<dbReference type="AlphaFoldDB" id="A0AAE1JI69"/>
<accession>A0AAE1JI69</accession>
<evidence type="ECO:0000259" key="2">
    <source>
        <dbReference type="Pfam" id="PF10536"/>
    </source>
</evidence>
<evidence type="ECO:0000313" key="4">
    <source>
        <dbReference type="Proteomes" id="UP001293593"/>
    </source>
</evidence>
<dbReference type="InterPro" id="IPR019557">
    <property type="entry name" value="AminoTfrase-like_pln_mobile"/>
</dbReference>
<dbReference type="Proteomes" id="UP001293593">
    <property type="component" value="Unassembled WGS sequence"/>
</dbReference>
<feature type="domain" description="Aminotransferase-like plant mobile" evidence="2">
    <location>
        <begin position="63"/>
        <end position="276"/>
    </location>
</feature>
<feature type="coiled-coil region" evidence="1">
    <location>
        <begin position="492"/>
        <end position="543"/>
    </location>
</feature>
<dbReference type="PANTHER" id="PTHR46033">
    <property type="entry name" value="PROTEIN MAIN-LIKE 2"/>
    <property type="match status" value="1"/>
</dbReference>